<accession>A0A4U1IX03</accession>
<organism evidence="3 4">
    <name type="scientific">Polyangium fumosum</name>
    <dbReference type="NCBI Taxonomy" id="889272"/>
    <lineage>
        <taxon>Bacteria</taxon>
        <taxon>Pseudomonadati</taxon>
        <taxon>Myxococcota</taxon>
        <taxon>Polyangia</taxon>
        <taxon>Polyangiales</taxon>
        <taxon>Polyangiaceae</taxon>
        <taxon>Polyangium</taxon>
    </lineage>
</organism>
<comment type="caution">
    <text evidence="3">The sequence shown here is derived from an EMBL/GenBank/DDBJ whole genome shotgun (WGS) entry which is preliminary data.</text>
</comment>
<dbReference type="RefSeq" id="WP_136934244.1">
    <property type="nucleotide sequence ID" value="NZ_SSMQ01000061.1"/>
</dbReference>
<evidence type="ECO:0000256" key="2">
    <source>
        <dbReference type="SAM" id="Phobius"/>
    </source>
</evidence>
<name>A0A4U1IX03_9BACT</name>
<dbReference type="EMBL" id="SSMQ01000061">
    <property type="protein sequence ID" value="TKC99001.1"/>
    <property type="molecule type" value="Genomic_DNA"/>
</dbReference>
<feature type="region of interest" description="Disordered" evidence="1">
    <location>
        <begin position="43"/>
        <end position="67"/>
    </location>
</feature>
<feature type="transmembrane region" description="Helical" evidence="2">
    <location>
        <begin position="12"/>
        <end position="30"/>
    </location>
</feature>
<feature type="compositionally biased region" description="Basic and acidic residues" evidence="1">
    <location>
        <begin position="46"/>
        <end position="56"/>
    </location>
</feature>
<reference evidence="3 4" key="1">
    <citation type="submission" date="2019-04" db="EMBL/GenBank/DDBJ databases">
        <authorList>
            <person name="Li Y."/>
            <person name="Wang J."/>
        </authorList>
    </citation>
    <scope>NUCLEOTIDE SEQUENCE [LARGE SCALE GENOMIC DNA]</scope>
    <source>
        <strain evidence="3 4">DSM 14668</strain>
    </source>
</reference>
<dbReference type="AlphaFoldDB" id="A0A4U1IX03"/>
<dbReference type="Proteomes" id="UP000309215">
    <property type="component" value="Unassembled WGS sequence"/>
</dbReference>
<proteinExistence type="predicted"/>
<keyword evidence="4" id="KW-1185">Reference proteome</keyword>
<keyword evidence="2" id="KW-0812">Transmembrane</keyword>
<keyword evidence="2" id="KW-0472">Membrane</keyword>
<sequence>MPHALLQAKPHPLAVVVVTVTCLLGAYVLLSRSPVLVHPSTLEMAPVHDSDERPAPPRDTAAPGRRY</sequence>
<evidence type="ECO:0000256" key="1">
    <source>
        <dbReference type="SAM" id="MobiDB-lite"/>
    </source>
</evidence>
<keyword evidence="2" id="KW-1133">Transmembrane helix</keyword>
<evidence type="ECO:0000313" key="3">
    <source>
        <dbReference type="EMBL" id="TKC99001.1"/>
    </source>
</evidence>
<gene>
    <name evidence="3" type="ORF">E8A74_39250</name>
</gene>
<evidence type="ECO:0000313" key="4">
    <source>
        <dbReference type="Proteomes" id="UP000309215"/>
    </source>
</evidence>
<protein>
    <submittedName>
        <fullName evidence="3">Uncharacterized protein</fullName>
    </submittedName>
</protein>